<evidence type="ECO:0000256" key="2">
    <source>
        <dbReference type="SAM" id="Phobius"/>
    </source>
</evidence>
<feature type="region of interest" description="Disordered" evidence="1">
    <location>
        <begin position="47"/>
        <end position="91"/>
    </location>
</feature>
<keyword evidence="2" id="KW-0812">Transmembrane</keyword>
<evidence type="ECO:0000313" key="3">
    <source>
        <dbReference type="EMBL" id="TVT17327.1"/>
    </source>
</evidence>
<accession>A0A557ZZA5</accession>
<reference evidence="3 4" key="1">
    <citation type="submission" date="2019-07" db="EMBL/GenBank/DDBJ databases">
        <title>New species of Amycolatopsis and Streptomyces.</title>
        <authorList>
            <person name="Duangmal K."/>
            <person name="Teo W.F.A."/>
            <person name="Lipun K."/>
        </authorList>
    </citation>
    <scope>NUCLEOTIDE SEQUENCE [LARGE SCALE GENOMIC DNA]</scope>
    <source>
        <strain evidence="3 4">JCM 30562</strain>
    </source>
</reference>
<sequence length="274" mass="29921">MPEQRPGDESEDRGELERARPAEPERPPPMDPEQLRQFQQFQQFQDYLRFTEAQRQDGQVVPTQPGGPPVPPPPPGGAVQVAPPPRRPPRPKMPRFVKRILASVLSALIFLAVLGVAGKLLYDHFFPPQNDDKPASETGGGTYHANKILSTEPYEAVRKVYQQIAQGRPDLACGYFDIPVQQTFATDLGYADCQQAVLDLKTKVTNVNDYAESIPSSVSEQYGDSVTVDSCRFTVSGGPALGVFTVTKVDKGQWLITGHAPGPRTCAPPATPTS</sequence>
<feature type="region of interest" description="Disordered" evidence="1">
    <location>
        <begin position="1"/>
        <end position="33"/>
    </location>
</feature>
<comment type="caution">
    <text evidence="3">The sequence shown here is derived from an EMBL/GenBank/DDBJ whole genome shotgun (WGS) entry which is preliminary data.</text>
</comment>
<dbReference type="Proteomes" id="UP000318578">
    <property type="component" value="Unassembled WGS sequence"/>
</dbReference>
<keyword evidence="2" id="KW-0472">Membrane</keyword>
<name>A0A557ZZA5_9PSEU</name>
<gene>
    <name evidence="3" type="ORF">FNH06_31750</name>
</gene>
<dbReference type="EMBL" id="VJZA01000081">
    <property type="protein sequence ID" value="TVT17327.1"/>
    <property type="molecule type" value="Genomic_DNA"/>
</dbReference>
<feature type="compositionally biased region" description="Pro residues" evidence="1">
    <location>
        <begin position="65"/>
        <end position="86"/>
    </location>
</feature>
<feature type="compositionally biased region" description="Basic and acidic residues" evidence="1">
    <location>
        <begin position="1"/>
        <end position="28"/>
    </location>
</feature>
<feature type="transmembrane region" description="Helical" evidence="2">
    <location>
        <begin position="100"/>
        <end position="122"/>
    </location>
</feature>
<dbReference type="OrthoDB" id="5181787at2"/>
<organism evidence="3 4">
    <name type="scientific">Amycolatopsis acidiphila</name>
    <dbReference type="NCBI Taxonomy" id="715473"/>
    <lineage>
        <taxon>Bacteria</taxon>
        <taxon>Bacillati</taxon>
        <taxon>Actinomycetota</taxon>
        <taxon>Actinomycetes</taxon>
        <taxon>Pseudonocardiales</taxon>
        <taxon>Pseudonocardiaceae</taxon>
        <taxon>Amycolatopsis</taxon>
    </lineage>
</organism>
<dbReference type="RefSeq" id="WP_144643607.1">
    <property type="nucleotide sequence ID" value="NZ_BNAX01000038.1"/>
</dbReference>
<evidence type="ECO:0000313" key="4">
    <source>
        <dbReference type="Proteomes" id="UP000318578"/>
    </source>
</evidence>
<proteinExistence type="predicted"/>
<keyword evidence="2" id="KW-1133">Transmembrane helix</keyword>
<evidence type="ECO:0000256" key="1">
    <source>
        <dbReference type="SAM" id="MobiDB-lite"/>
    </source>
</evidence>
<protein>
    <submittedName>
        <fullName evidence="3">Uncharacterized protein</fullName>
    </submittedName>
</protein>
<keyword evidence="4" id="KW-1185">Reference proteome</keyword>
<dbReference type="AlphaFoldDB" id="A0A557ZZA5"/>